<dbReference type="RefSeq" id="WP_191767874.1">
    <property type="nucleotide sequence ID" value="NZ_JACSRA010000006.1"/>
</dbReference>
<dbReference type="EMBL" id="JACSRA010000006">
    <property type="protein sequence ID" value="MBD7910758.1"/>
    <property type="molecule type" value="Genomic_DNA"/>
</dbReference>
<dbReference type="SUPFAM" id="SSF53850">
    <property type="entry name" value="Periplasmic binding protein-like II"/>
    <property type="match status" value="1"/>
</dbReference>
<dbReference type="Proteomes" id="UP000627781">
    <property type="component" value="Unassembled WGS sequence"/>
</dbReference>
<evidence type="ECO:0000256" key="3">
    <source>
        <dbReference type="ARBA" id="ARBA00023136"/>
    </source>
</evidence>
<name>A0ABR8PRG0_9CLOT</name>
<dbReference type="PANTHER" id="PTHR43649:SF33">
    <property type="entry name" value="POLYGALACTURONAN_RHAMNOGALACTURONAN-BINDING PROTEIN YTCQ"/>
    <property type="match status" value="1"/>
</dbReference>
<dbReference type="PANTHER" id="PTHR43649">
    <property type="entry name" value="ARABINOSE-BINDING PROTEIN-RELATED"/>
    <property type="match status" value="1"/>
</dbReference>
<keyword evidence="5" id="KW-0449">Lipoprotein</keyword>
<evidence type="ECO:0000256" key="6">
    <source>
        <dbReference type="SAM" id="SignalP"/>
    </source>
</evidence>
<evidence type="ECO:0000256" key="1">
    <source>
        <dbReference type="ARBA" id="ARBA00022475"/>
    </source>
</evidence>
<proteinExistence type="predicted"/>
<dbReference type="Pfam" id="PF01547">
    <property type="entry name" value="SBP_bac_1"/>
    <property type="match status" value="1"/>
</dbReference>
<dbReference type="Gene3D" id="3.40.190.10">
    <property type="entry name" value="Periplasmic binding protein-like II"/>
    <property type="match status" value="2"/>
</dbReference>
<dbReference type="InterPro" id="IPR006059">
    <property type="entry name" value="SBP"/>
</dbReference>
<evidence type="ECO:0000256" key="2">
    <source>
        <dbReference type="ARBA" id="ARBA00022729"/>
    </source>
</evidence>
<dbReference type="InterPro" id="IPR050490">
    <property type="entry name" value="Bact_solute-bd_prot1"/>
</dbReference>
<feature type="signal peptide" evidence="6">
    <location>
        <begin position="1"/>
        <end position="26"/>
    </location>
</feature>
<keyword evidence="3" id="KW-0472">Membrane</keyword>
<keyword evidence="2 6" id="KW-0732">Signal</keyword>
<evidence type="ECO:0000313" key="8">
    <source>
        <dbReference type="Proteomes" id="UP000627781"/>
    </source>
</evidence>
<feature type="chain" id="PRO_5045872755" evidence="6">
    <location>
        <begin position="27"/>
        <end position="500"/>
    </location>
</feature>
<keyword evidence="8" id="KW-1185">Reference proteome</keyword>
<protein>
    <submittedName>
        <fullName evidence="7">Extracellular solute-binding protein</fullName>
    </submittedName>
</protein>
<reference evidence="7 8" key="1">
    <citation type="submission" date="2020-08" db="EMBL/GenBank/DDBJ databases">
        <title>A Genomic Blueprint of the Chicken Gut Microbiome.</title>
        <authorList>
            <person name="Gilroy R."/>
            <person name="Ravi A."/>
            <person name="Getino M."/>
            <person name="Pursley I."/>
            <person name="Horton D.L."/>
            <person name="Alikhan N.-F."/>
            <person name="Baker D."/>
            <person name="Gharbi K."/>
            <person name="Hall N."/>
            <person name="Watson M."/>
            <person name="Adriaenssens E.M."/>
            <person name="Foster-Nyarko E."/>
            <person name="Jarju S."/>
            <person name="Secka A."/>
            <person name="Antonio M."/>
            <person name="Oren A."/>
            <person name="Chaudhuri R."/>
            <person name="La Ragione R.M."/>
            <person name="Hildebrand F."/>
            <person name="Pallen M.J."/>
        </authorList>
    </citation>
    <scope>NUCLEOTIDE SEQUENCE [LARGE SCALE GENOMIC DNA]</scope>
    <source>
        <strain evidence="7 8">Sa3CVN1</strain>
    </source>
</reference>
<comment type="caution">
    <text evidence="7">The sequence shown here is derived from an EMBL/GenBank/DDBJ whole genome shotgun (WGS) entry which is preliminary data.</text>
</comment>
<keyword evidence="1" id="KW-1003">Cell membrane</keyword>
<evidence type="ECO:0000256" key="5">
    <source>
        <dbReference type="ARBA" id="ARBA00023288"/>
    </source>
</evidence>
<sequence length="500" mass="57088">MKKMLKPITAMITLCTLLGTFVGCSAKDKEESLDSISIVAPLNSIDEPEKNSEILSKLEELTEMKVDIKWIPKGNYKAKSTAMIASGECPDILVVEDITEDIVKGVDQGGFWQVDDYITGYENLSNGDKAIQNNASFKGKTYGIYRYKDMVDNSMIFRKDWLDKLGLKEPQNIDEFTEILRRFRDSDPDENGIKDTYGLGIAGADEGKFNDIFNQIAAWFGAPNGWKVKDDKLVPAFTTEEYKKALDYMRKIYDEGYIDPKCYLKNNSDVEDNFFNNKYGVIFEKLSKAVDLEKSIKEKNPNSETDKLITTISSIKVNENSKVFGGKGYSGMLMFPKKGIKSEEKLRKVLGFVDKLNSKECYTLLNYGILGENYTIENGEYKSLQNSTTYDLLSFSELSINWNKESLSTNEKSNFRKNLSKVQDLKEDNIIENPVLNLKTEGYINNEQSVLSDLESINAKYIFGELDKSQYESALREWLENEGDSYIEKVNKLYEEYLYK</sequence>
<keyword evidence="4" id="KW-0564">Palmitate</keyword>
<evidence type="ECO:0000256" key="4">
    <source>
        <dbReference type="ARBA" id="ARBA00023139"/>
    </source>
</evidence>
<evidence type="ECO:0000313" key="7">
    <source>
        <dbReference type="EMBL" id="MBD7910758.1"/>
    </source>
</evidence>
<accession>A0ABR8PRG0</accession>
<organism evidence="7 8">
    <name type="scientific">Clostridium cibarium</name>
    <dbReference type="NCBI Taxonomy" id="2762247"/>
    <lineage>
        <taxon>Bacteria</taxon>
        <taxon>Bacillati</taxon>
        <taxon>Bacillota</taxon>
        <taxon>Clostridia</taxon>
        <taxon>Eubacteriales</taxon>
        <taxon>Clostridiaceae</taxon>
        <taxon>Clostridium</taxon>
    </lineage>
</organism>
<gene>
    <name evidence="7" type="ORF">H9661_05230</name>
</gene>
<dbReference type="PROSITE" id="PS51257">
    <property type="entry name" value="PROKAR_LIPOPROTEIN"/>
    <property type="match status" value="1"/>
</dbReference>